<feature type="region of interest" description="Disordered" evidence="3">
    <location>
        <begin position="239"/>
        <end position="258"/>
    </location>
</feature>
<dbReference type="PROSITE" id="PS50033">
    <property type="entry name" value="UBX"/>
    <property type="match status" value="1"/>
</dbReference>
<dbReference type="InterPro" id="IPR001012">
    <property type="entry name" value="UBX_dom"/>
</dbReference>
<dbReference type="InterPro" id="IPR015940">
    <property type="entry name" value="UBA"/>
</dbReference>
<dbReference type="GO" id="GO:0036503">
    <property type="term" value="P:ERAD pathway"/>
    <property type="evidence" value="ECO:0007669"/>
    <property type="project" value="TreeGrafter"/>
</dbReference>
<name>A0A8D0H8A6_SPHPU</name>
<dbReference type="PROSITE" id="PS50030">
    <property type="entry name" value="UBA"/>
    <property type="match status" value="1"/>
</dbReference>
<feature type="domain" description="UBX" evidence="5">
    <location>
        <begin position="153"/>
        <end position="231"/>
    </location>
</feature>
<dbReference type="PANTHER" id="PTHR46424:SF1">
    <property type="entry name" value="UBX DOMAIN-CONTAINING PROTEIN 4"/>
    <property type="match status" value="1"/>
</dbReference>
<reference evidence="6" key="1">
    <citation type="submission" date="2025-08" db="UniProtKB">
        <authorList>
            <consortium name="Ensembl"/>
        </authorList>
    </citation>
    <scope>IDENTIFICATION</scope>
</reference>
<dbReference type="Proteomes" id="UP000694392">
    <property type="component" value="Unplaced"/>
</dbReference>
<protein>
    <recommendedName>
        <fullName evidence="1">UBX domain-containing protein 4</fullName>
    </recommendedName>
</protein>
<sequence length="456" mass="49390">MGFTELQVRAAIRAGSLSVQEATDWLLQERGQRLQIGAPRVPGGAMAAFNPPKCQEGPAASSPEHSLPGVGTGSPPRPGEAAMQSSQARVPRQGFEEQEQLAQEAKAERATKRKEHELALQRIADDRRSLQAKAHFAQKLEPSPAQAPLVAGSDGQQCLLMIRLPSGDSVRERFPATFPLQCVHQHVLSLHPELPPAFTFLQGFPKRHFGPAELPSSLQALGLTPSATLCVLGAELPQPAAEREPESPGPPPRRPQALPIEHAWGRGEALVEEALGAMAEGGFPLSDGGLLLTPAHRVVLDSPLRVHGLWESAFPTHHHWGQGQRLVPQDPLGRDEPGEEEEELPLPAPRKQYCSSLSALTAPLAECLFTHMIQQGLLRPRSLELFFSCPLQTLRLDCYPYATNALLHQLRALPSLRHLSLVACSLITGECGRAGSSVSWGGDQPPAVKGWARPWH</sequence>
<evidence type="ECO:0000313" key="6">
    <source>
        <dbReference type="Ensembl" id="ENSSPUP00000017159.1"/>
    </source>
</evidence>
<keyword evidence="7" id="KW-1185">Reference proteome</keyword>
<dbReference type="SUPFAM" id="SSF54236">
    <property type="entry name" value="Ubiquitin-like"/>
    <property type="match status" value="1"/>
</dbReference>
<evidence type="ECO:0000256" key="2">
    <source>
        <dbReference type="SAM" id="Coils"/>
    </source>
</evidence>
<dbReference type="InterPro" id="IPR029071">
    <property type="entry name" value="Ubiquitin-like_domsf"/>
</dbReference>
<dbReference type="CDD" id="cd01767">
    <property type="entry name" value="UBX"/>
    <property type="match status" value="1"/>
</dbReference>
<dbReference type="GeneTree" id="ENSGT00980000199639"/>
<proteinExistence type="predicted"/>
<feature type="region of interest" description="Disordered" evidence="3">
    <location>
        <begin position="320"/>
        <end position="346"/>
    </location>
</feature>
<keyword evidence="2" id="KW-0175">Coiled coil</keyword>
<dbReference type="Gene3D" id="1.10.8.10">
    <property type="entry name" value="DNA helicase RuvA subunit, C-terminal domain"/>
    <property type="match status" value="1"/>
</dbReference>
<evidence type="ECO:0000313" key="7">
    <source>
        <dbReference type="Proteomes" id="UP000694392"/>
    </source>
</evidence>
<dbReference type="PANTHER" id="PTHR46424">
    <property type="entry name" value="UBX DOMAIN-CONTAINING PROTEIN 4"/>
    <property type="match status" value="1"/>
</dbReference>
<dbReference type="GO" id="GO:0005783">
    <property type="term" value="C:endoplasmic reticulum"/>
    <property type="evidence" value="ECO:0007669"/>
    <property type="project" value="TreeGrafter"/>
</dbReference>
<dbReference type="Gene3D" id="3.10.20.90">
    <property type="entry name" value="Phosphatidylinositol 3-kinase Catalytic Subunit, Chain A, domain 1"/>
    <property type="match status" value="1"/>
</dbReference>
<evidence type="ECO:0000256" key="1">
    <source>
        <dbReference type="ARBA" id="ARBA00040925"/>
    </source>
</evidence>
<dbReference type="AlphaFoldDB" id="A0A8D0H8A6"/>
<reference evidence="6" key="2">
    <citation type="submission" date="2025-09" db="UniProtKB">
        <authorList>
            <consortium name="Ensembl"/>
        </authorList>
    </citation>
    <scope>IDENTIFICATION</scope>
</reference>
<feature type="coiled-coil region" evidence="2">
    <location>
        <begin position="95"/>
        <end position="133"/>
    </location>
</feature>
<dbReference type="SMART" id="SM00166">
    <property type="entry name" value="UBX"/>
    <property type="match status" value="1"/>
</dbReference>
<evidence type="ECO:0000259" key="5">
    <source>
        <dbReference type="PROSITE" id="PS50033"/>
    </source>
</evidence>
<dbReference type="Pfam" id="PF00789">
    <property type="entry name" value="UBX"/>
    <property type="match status" value="1"/>
</dbReference>
<organism evidence="6 7">
    <name type="scientific">Sphenodon punctatus</name>
    <name type="common">Tuatara</name>
    <name type="synonym">Hatteria punctata</name>
    <dbReference type="NCBI Taxonomy" id="8508"/>
    <lineage>
        <taxon>Eukaryota</taxon>
        <taxon>Metazoa</taxon>
        <taxon>Chordata</taxon>
        <taxon>Craniata</taxon>
        <taxon>Vertebrata</taxon>
        <taxon>Euteleostomi</taxon>
        <taxon>Lepidosauria</taxon>
        <taxon>Sphenodontia</taxon>
        <taxon>Sphenodontidae</taxon>
        <taxon>Sphenodon</taxon>
    </lineage>
</organism>
<feature type="domain" description="UBA" evidence="4">
    <location>
        <begin position="1"/>
        <end position="29"/>
    </location>
</feature>
<feature type="region of interest" description="Disordered" evidence="3">
    <location>
        <begin position="44"/>
        <end position="95"/>
    </location>
</feature>
<evidence type="ECO:0000256" key="3">
    <source>
        <dbReference type="SAM" id="MobiDB-lite"/>
    </source>
</evidence>
<evidence type="ECO:0000259" key="4">
    <source>
        <dbReference type="PROSITE" id="PS50030"/>
    </source>
</evidence>
<dbReference type="Ensembl" id="ENSSPUT00000018281.1">
    <property type="protein sequence ID" value="ENSSPUP00000017159.1"/>
    <property type="gene ID" value="ENSSPUG00000013283.1"/>
</dbReference>
<accession>A0A8D0H8A6</accession>